<protein>
    <submittedName>
        <fullName evidence="2">Uncharacterized protein</fullName>
    </submittedName>
</protein>
<dbReference type="Proteomes" id="UP000747110">
    <property type="component" value="Unassembled WGS sequence"/>
</dbReference>
<evidence type="ECO:0000256" key="1">
    <source>
        <dbReference type="SAM" id="MobiDB-lite"/>
    </source>
</evidence>
<organism evidence="2 3">
    <name type="scientific">Volvox reticuliferus</name>
    <dbReference type="NCBI Taxonomy" id="1737510"/>
    <lineage>
        <taxon>Eukaryota</taxon>
        <taxon>Viridiplantae</taxon>
        <taxon>Chlorophyta</taxon>
        <taxon>core chlorophytes</taxon>
        <taxon>Chlorophyceae</taxon>
        <taxon>CS clade</taxon>
        <taxon>Chlamydomonadales</taxon>
        <taxon>Volvocaceae</taxon>
        <taxon>Volvox</taxon>
    </lineage>
</organism>
<keyword evidence="3" id="KW-1185">Reference proteome</keyword>
<dbReference type="AlphaFoldDB" id="A0A8J4D0F8"/>
<feature type="region of interest" description="Disordered" evidence="1">
    <location>
        <begin position="1"/>
        <end position="39"/>
    </location>
</feature>
<evidence type="ECO:0000313" key="2">
    <source>
        <dbReference type="EMBL" id="GIL92680.1"/>
    </source>
</evidence>
<reference evidence="2" key="1">
    <citation type="journal article" date="2021" name="Proc. Natl. Acad. Sci. U.S.A.">
        <title>Three genomes in the algal genus Volvox reveal the fate of a haploid sex-determining region after a transition to homothallism.</title>
        <authorList>
            <person name="Yamamoto K."/>
            <person name="Hamaji T."/>
            <person name="Kawai-Toyooka H."/>
            <person name="Matsuzaki R."/>
            <person name="Takahashi F."/>
            <person name="Nishimura Y."/>
            <person name="Kawachi M."/>
            <person name="Noguchi H."/>
            <person name="Minakuchi Y."/>
            <person name="Umen J.G."/>
            <person name="Toyoda A."/>
            <person name="Nozaki H."/>
        </authorList>
    </citation>
    <scope>NUCLEOTIDE SEQUENCE</scope>
    <source>
        <strain evidence="2">NIES-3786</strain>
    </source>
</reference>
<dbReference type="EMBL" id="BNCP01000081">
    <property type="protein sequence ID" value="GIL92680.1"/>
    <property type="molecule type" value="Genomic_DNA"/>
</dbReference>
<name>A0A8J4D0F8_9CHLO</name>
<evidence type="ECO:0000313" key="3">
    <source>
        <dbReference type="Proteomes" id="UP000747110"/>
    </source>
</evidence>
<comment type="caution">
    <text evidence="2">The sequence shown here is derived from an EMBL/GenBank/DDBJ whole genome shotgun (WGS) entry which is preliminary data.</text>
</comment>
<gene>
    <name evidence="2" type="ORF">Vretifemale_20190</name>
</gene>
<proteinExistence type="predicted"/>
<sequence>MTPPPPSPPRRALTGLPRAGTPPPISLPKPGSKDPFDAATLENNPVCAAAYGGTLPEAPSGPARHVTGKFTLRHTCGAPTTDLEPRPSGGVCEGGPPPLTLTPQTILSPGVTLECRCSKLCGRAAPPLLYAVPQRTDLLSMYSVWRRAVPPTEPPTEPPLAMPPVQDERFRARPPTIVPHVLVESACQSCSCWF</sequence>
<accession>A0A8J4D0F8</accession>